<name>A0A6P1MJN8_9FIRM</name>
<proteinExistence type="inferred from homology"/>
<evidence type="ECO:0000313" key="5">
    <source>
        <dbReference type="Proteomes" id="UP000463883"/>
    </source>
</evidence>
<reference evidence="4 5" key="1">
    <citation type="submission" date="2020-01" db="EMBL/GenBank/DDBJ databases">
        <title>Genomic analysis of Aminipila sp. CBA3637.</title>
        <authorList>
            <person name="Kim Y.B."/>
            <person name="Roh S.W."/>
        </authorList>
    </citation>
    <scope>NUCLEOTIDE SEQUENCE [LARGE SCALE GENOMIC DNA]</scope>
    <source>
        <strain evidence="4 5">CBA3637</strain>
    </source>
</reference>
<feature type="transmembrane region" description="Helical" evidence="2">
    <location>
        <begin position="46"/>
        <end position="65"/>
    </location>
</feature>
<protein>
    <recommendedName>
        <fullName evidence="3">Prepilin type IV endopeptidase peptidase domain-containing protein</fullName>
    </recommendedName>
</protein>
<keyword evidence="5" id="KW-1185">Reference proteome</keyword>
<comment type="similarity">
    <text evidence="1">Belongs to the peptidase A24 family.</text>
</comment>
<feature type="domain" description="Prepilin type IV endopeptidase peptidase" evidence="3">
    <location>
        <begin position="80"/>
        <end position="184"/>
    </location>
</feature>
<keyword evidence="2" id="KW-0472">Membrane</keyword>
<dbReference type="InterPro" id="IPR000045">
    <property type="entry name" value="Prepilin_IV_endopep_pep"/>
</dbReference>
<dbReference type="InterPro" id="IPR050882">
    <property type="entry name" value="Prepilin_peptidase/N-MTase"/>
</dbReference>
<feature type="transmembrane region" description="Helical" evidence="2">
    <location>
        <begin position="118"/>
        <end position="140"/>
    </location>
</feature>
<sequence>MFILIFVSSVAYSAIIIYSFNLIPYKWLCDYDADISNCPAQKLLSFPLHFFLIFLFALINLLLIFSQPHSIFDIFTSVMMTGILGHICLSDILYLIIPDQHILLIFILGFLNVNPENAGYKLTGIFAGALPLLLLLALGLLLKDREYIGFGDIKLMGALGFLTGSASILNVYIISSFLSGIFFLILAFLTVIRKIRTTPAFMPLAPFISLAFTACTQSL</sequence>
<evidence type="ECO:0000256" key="2">
    <source>
        <dbReference type="SAM" id="Phobius"/>
    </source>
</evidence>
<dbReference type="GO" id="GO:0006465">
    <property type="term" value="P:signal peptide processing"/>
    <property type="evidence" value="ECO:0007669"/>
    <property type="project" value="TreeGrafter"/>
</dbReference>
<dbReference type="Gene3D" id="1.20.120.1220">
    <property type="match status" value="1"/>
</dbReference>
<dbReference type="Proteomes" id="UP000463883">
    <property type="component" value="Chromosome"/>
</dbReference>
<dbReference type="Pfam" id="PF01478">
    <property type="entry name" value="Peptidase_A24"/>
    <property type="match status" value="1"/>
</dbReference>
<dbReference type="GO" id="GO:0004190">
    <property type="term" value="F:aspartic-type endopeptidase activity"/>
    <property type="evidence" value="ECO:0007669"/>
    <property type="project" value="InterPro"/>
</dbReference>
<accession>A0A6P1MJN8</accession>
<evidence type="ECO:0000259" key="3">
    <source>
        <dbReference type="Pfam" id="PF01478"/>
    </source>
</evidence>
<keyword evidence="2" id="KW-0812">Transmembrane</keyword>
<keyword evidence="2" id="KW-1133">Transmembrane helix</keyword>
<dbReference type="KEGG" id="amic:Ami3637_10945"/>
<feature type="transmembrane region" description="Helical" evidence="2">
    <location>
        <begin position="172"/>
        <end position="192"/>
    </location>
</feature>
<dbReference type="RefSeq" id="WP_162362621.1">
    <property type="nucleotide sequence ID" value="NZ_CP047591.1"/>
</dbReference>
<dbReference type="PANTHER" id="PTHR30487:SF0">
    <property type="entry name" value="PREPILIN LEADER PEPTIDASE_N-METHYLTRANSFERASE-RELATED"/>
    <property type="match status" value="1"/>
</dbReference>
<dbReference type="PANTHER" id="PTHR30487">
    <property type="entry name" value="TYPE 4 PREPILIN-LIKE PROTEINS LEADER PEPTIDE-PROCESSING ENZYME"/>
    <property type="match status" value="1"/>
</dbReference>
<dbReference type="AlphaFoldDB" id="A0A6P1MJN8"/>
<organism evidence="4 5">
    <name type="scientific">Aminipila terrae</name>
    <dbReference type="NCBI Taxonomy" id="2697030"/>
    <lineage>
        <taxon>Bacteria</taxon>
        <taxon>Bacillati</taxon>
        <taxon>Bacillota</taxon>
        <taxon>Clostridia</taxon>
        <taxon>Peptostreptococcales</taxon>
        <taxon>Anaerovoracaceae</taxon>
        <taxon>Aminipila</taxon>
    </lineage>
</organism>
<evidence type="ECO:0000256" key="1">
    <source>
        <dbReference type="ARBA" id="ARBA00005801"/>
    </source>
</evidence>
<evidence type="ECO:0000313" key="4">
    <source>
        <dbReference type="EMBL" id="QHI72854.1"/>
    </source>
</evidence>
<feature type="transmembrane region" description="Helical" evidence="2">
    <location>
        <begin position="77"/>
        <end position="98"/>
    </location>
</feature>
<gene>
    <name evidence="4" type="ORF">Ami3637_10945</name>
</gene>
<dbReference type="EMBL" id="CP047591">
    <property type="protein sequence ID" value="QHI72854.1"/>
    <property type="molecule type" value="Genomic_DNA"/>
</dbReference>
<dbReference type="GO" id="GO:0005886">
    <property type="term" value="C:plasma membrane"/>
    <property type="evidence" value="ECO:0007669"/>
    <property type="project" value="TreeGrafter"/>
</dbReference>